<evidence type="ECO:0000256" key="1">
    <source>
        <dbReference type="SAM" id="Phobius"/>
    </source>
</evidence>
<dbReference type="InterPro" id="IPR039367">
    <property type="entry name" value="Och1-like"/>
</dbReference>
<reference evidence="2" key="1">
    <citation type="submission" date="2023-06" db="EMBL/GenBank/DDBJ databases">
        <title>Conoideocrella luteorostrata (Hypocreales: Clavicipitaceae), a potential biocontrol fungus for elongate hemlock scale in United States Christmas tree production areas.</title>
        <authorList>
            <person name="Barrett H."/>
            <person name="Lovett B."/>
            <person name="Macias A.M."/>
            <person name="Stajich J.E."/>
            <person name="Kasson M.T."/>
        </authorList>
    </citation>
    <scope>NUCLEOTIDE SEQUENCE</scope>
    <source>
        <strain evidence="2">ARSEF 14590</strain>
    </source>
</reference>
<organism evidence="2 3">
    <name type="scientific">Conoideocrella luteorostrata</name>
    <dbReference type="NCBI Taxonomy" id="1105319"/>
    <lineage>
        <taxon>Eukaryota</taxon>
        <taxon>Fungi</taxon>
        <taxon>Dikarya</taxon>
        <taxon>Ascomycota</taxon>
        <taxon>Pezizomycotina</taxon>
        <taxon>Sordariomycetes</taxon>
        <taxon>Hypocreomycetidae</taxon>
        <taxon>Hypocreales</taxon>
        <taxon>Clavicipitaceae</taxon>
        <taxon>Conoideocrella</taxon>
    </lineage>
</organism>
<feature type="transmembrane region" description="Helical" evidence="1">
    <location>
        <begin position="107"/>
        <end position="129"/>
    </location>
</feature>
<dbReference type="AlphaFoldDB" id="A0AAJ0CP80"/>
<protein>
    <submittedName>
        <fullName evidence="2">Uncharacterized protein</fullName>
    </submittedName>
</protein>
<keyword evidence="1" id="KW-0812">Transmembrane</keyword>
<keyword evidence="1" id="KW-0472">Membrane</keyword>
<dbReference type="EMBL" id="JASWJB010000141">
    <property type="protein sequence ID" value="KAK2595147.1"/>
    <property type="molecule type" value="Genomic_DNA"/>
</dbReference>
<gene>
    <name evidence="2" type="ORF">QQS21_007107</name>
</gene>
<dbReference type="GO" id="GO:0006487">
    <property type="term" value="P:protein N-linked glycosylation"/>
    <property type="evidence" value="ECO:0007669"/>
    <property type="project" value="TreeGrafter"/>
</dbReference>
<comment type="caution">
    <text evidence="2">The sequence shown here is derived from an EMBL/GenBank/DDBJ whole genome shotgun (WGS) entry which is preliminary data.</text>
</comment>
<dbReference type="Gene3D" id="3.90.550.20">
    <property type="match status" value="1"/>
</dbReference>
<name>A0AAJ0CP80_9HYPO</name>
<sequence>MAKTIVEAAELVSQVSRSYPDRYIPFSNIPLFIHQKWNGAQLNDTREDIVSYIEQWLERSIAPTVGSNPMGYFLWDDDGVLALVEKYEKDFADDFVQVFSPVEKVDIFRIIVCKWFGGVVGAIVLWVLLSGNNHLQYGNIDTKPLRHPATWIEESDISKWTDNLTGKQYGLDRIEIGRLEQKPGDLQPVNAIWGIECDTDPNTDRHWRFGYTFALQLTNWALASAPQHPILQRFLDTLMDKARDAKEAALLTPNGSSSQLHYDPLARTGPVAVTEATRGWLEERQGLRWNALTGLKDDGKTKLAGDVLILPMTGFR</sequence>
<dbReference type="PANTHER" id="PTHR31834">
    <property type="entry name" value="INITIATION-SPECIFIC ALPHA-1,6-MANNOSYLTRANSFERASE"/>
    <property type="match status" value="1"/>
</dbReference>
<evidence type="ECO:0000313" key="3">
    <source>
        <dbReference type="Proteomes" id="UP001251528"/>
    </source>
</evidence>
<dbReference type="PANTHER" id="PTHR31834:SF10">
    <property type="entry name" value="TRANSFERASE, PUTATIVE (AFU_ORTHOLOGUE AFUA_8G02040)-RELATED"/>
    <property type="match status" value="1"/>
</dbReference>
<evidence type="ECO:0000313" key="2">
    <source>
        <dbReference type="EMBL" id="KAK2595147.1"/>
    </source>
</evidence>
<accession>A0AAJ0CP80</accession>
<keyword evidence="1" id="KW-1133">Transmembrane helix</keyword>
<dbReference type="GO" id="GO:0000136">
    <property type="term" value="C:mannan polymerase complex"/>
    <property type="evidence" value="ECO:0007669"/>
    <property type="project" value="TreeGrafter"/>
</dbReference>
<proteinExistence type="predicted"/>
<dbReference type="Proteomes" id="UP001251528">
    <property type="component" value="Unassembled WGS sequence"/>
</dbReference>
<dbReference type="GO" id="GO:0000009">
    <property type="term" value="F:alpha-1,6-mannosyltransferase activity"/>
    <property type="evidence" value="ECO:0007669"/>
    <property type="project" value="InterPro"/>
</dbReference>
<keyword evidence="3" id="KW-1185">Reference proteome</keyword>